<evidence type="ECO:0000313" key="8">
    <source>
        <dbReference type="EMBL" id="KAA6381973.1"/>
    </source>
</evidence>
<dbReference type="GO" id="GO:0046872">
    <property type="term" value="F:metal ion binding"/>
    <property type="evidence" value="ECO:0007669"/>
    <property type="project" value="UniProtKB-KW"/>
</dbReference>
<dbReference type="Pfam" id="PF02906">
    <property type="entry name" value="Fe_hyd_lg_C"/>
    <property type="match status" value="1"/>
</dbReference>
<comment type="similarity">
    <text evidence="1">Belongs to the NARF family.</text>
</comment>
<evidence type="ECO:0000256" key="5">
    <source>
        <dbReference type="ARBA" id="ARBA00023014"/>
    </source>
</evidence>
<accession>A0A5J4VI78</accession>
<evidence type="ECO:0000256" key="4">
    <source>
        <dbReference type="ARBA" id="ARBA00023004"/>
    </source>
</evidence>
<dbReference type="Proteomes" id="UP000324800">
    <property type="component" value="Unassembled WGS sequence"/>
</dbReference>
<evidence type="ECO:0000256" key="2">
    <source>
        <dbReference type="ARBA" id="ARBA00022485"/>
    </source>
</evidence>
<dbReference type="PANTHER" id="PTHR11615">
    <property type="entry name" value="NITRATE, FORMATE, IRON DEHYDROGENASE"/>
    <property type="match status" value="1"/>
</dbReference>
<feature type="domain" description="Iron hydrogenase large subunit C-terminal" evidence="7">
    <location>
        <begin position="79"/>
        <end position="485"/>
    </location>
</feature>
<organism evidence="8 9">
    <name type="scientific">Streblomastix strix</name>
    <dbReference type="NCBI Taxonomy" id="222440"/>
    <lineage>
        <taxon>Eukaryota</taxon>
        <taxon>Metamonada</taxon>
        <taxon>Preaxostyla</taxon>
        <taxon>Oxymonadida</taxon>
        <taxon>Streblomastigidae</taxon>
        <taxon>Streblomastix</taxon>
    </lineage>
</organism>
<proteinExistence type="inferred from homology"/>
<sequence>MSSVFLSSQALSDYLTPSQICAKPVKPEETVKISLNDCLACSGCVTSAESVLISQQSTDDLTAELAKQDTVLPGDRKIFIASIDLRVALAFSVQHGVTLTQAYFLLSGFLRDMLGFQYVFDCSAAQTISILEVTKEVQDRLGNIEAFLNCYSSQKNQSFQLSQTPFIVGTCPGLVCYIEKVHPQLIPNLLTSPSVQHVQGALVKRVFFQLTPELKGKSILDIYHVCISPCYDRKIEALRFQNNLPIENSNVPLVDCVITYNELHRLMEQRNYPFDGIKCISLKDEHDIILGKEAQNIQIQPTIHPCDFGFGISAITSLNSRFPLLPFASGGYIETIISLIYKSLQKQQQNQQMEPNQHPFSFPWKRRPAYQITRRNTTNAVELVLENNPDYNLVIPQPITLGTMFGFRNLQTLINRIKTHKLQFVQQNQNAIQSSSSSILSKPTILLPLTQQQIQTSSSESDQLNKPFFYPIVDVQACPGACLGGFGLPKELIQQHKVDIPVMNYPESLATQKGINIMQDILNEQAVLQWPDEYPPLFIDRNLPNIEVTNQLENIEYSTYQFNGKQISQVLADVYLLFFFKYVIFIIHYLFSIISHIPQLLFISHQHYLHRTETRQDKCLTKEQLTHQLLHSVFSPRDAASFEHVQQTSGTVINPLTLQW</sequence>
<keyword evidence="6" id="KW-0812">Transmembrane</keyword>
<dbReference type="EMBL" id="SNRW01007030">
    <property type="protein sequence ID" value="KAA6381973.1"/>
    <property type="molecule type" value="Genomic_DNA"/>
</dbReference>
<dbReference type="InterPro" id="IPR050340">
    <property type="entry name" value="Cytosolic_Fe-S_CAF"/>
</dbReference>
<dbReference type="OrthoDB" id="10253113at2759"/>
<keyword evidence="3" id="KW-0479">Metal-binding</keyword>
<dbReference type="FunFam" id="3.30.70.20:FF:000042">
    <property type="entry name" value="Cytosolic Fe-S cluster assembly factor NAR1"/>
    <property type="match status" value="1"/>
</dbReference>
<keyword evidence="6" id="KW-0472">Membrane</keyword>
<evidence type="ECO:0000256" key="1">
    <source>
        <dbReference type="ARBA" id="ARBA00006596"/>
    </source>
</evidence>
<protein>
    <submittedName>
        <fullName evidence="8">Nuclear prelamin A recognition factor-like</fullName>
    </submittedName>
</protein>
<name>A0A5J4VI78_9EUKA</name>
<comment type="caution">
    <text evidence="8">The sequence shown here is derived from an EMBL/GenBank/DDBJ whole genome shotgun (WGS) entry which is preliminary data.</text>
</comment>
<dbReference type="Gene3D" id="3.40.50.1780">
    <property type="match status" value="1"/>
</dbReference>
<evidence type="ECO:0000313" key="9">
    <source>
        <dbReference type="Proteomes" id="UP000324800"/>
    </source>
</evidence>
<keyword evidence="6" id="KW-1133">Transmembrane helix</keyword>
<feature type="transmembrane region" description="Helical" evidence="6">
    <location>
        <begin position="574"/>
        <end position="594"/>
    </location>
</feature>
<keyword evidence="4" id="KW-0408">Iron</keyword>
<dbReference type="AlphaFoldDB" id="A0A5J4VI78"/>
<dbReference type="InterPro" id="IPR004108">
    <property type="entry name" value="Fe_hydrogenase_lsu_C"/>
</dbReference>
<evidence type="ECO:0000256" key="3">
    <source>
        <dbReference type="ARBA" id="ARBA00022723"/>
    </source>
</evidence>
<keyword evidence="2" id="KW-0004">4Fe-4S</keyword>
<keyword evidence="5" id="KW-0411">Iron-sulfur</keyword>
<dbReference type="InterPro" id="IPR009016">
    <property type="entry name" value="Fe_hydrogenase"/>
</dbReference>
<gene>
    <name evidence="8" type="ORF">EZS28_022499</name>
</gene>
<evidence type="ECO:0000256" key="6">
    <source>
        <dbReference type="SAM" id="Phobius"/>
    </source>
</evidence>
<evidence type="ECO:0000259" key="7">
    <source>
        <dbReference type="Pfam" id="PF02906"/>
    </source>
</evidence>
<dbReference type="SUPFAM" id="SSF53920">
    <property type="entry name" value="Fe-only hydrogenase"/>
    <property type="match status" value="1"/>
</dbReference>
<reference evidence="8 9" key="1">
    <citation type="submission" date="2019-03" db="EMBL/GenBank/DDBJ databases">
        <title>Single cell metagenomics reveals metabolic interactions within the superorganism composed of flagellate Streblomastix strix and complex community of Bacteroidetes bacteria on its surface.</title>
        <authorList>
            <person name="Treitli S.C."/>
            <person name="Kolisko M."/>
            <person name="Husnik F."/>
            <person name="Keeling P."/>
            <person name="Hampl V."/>
        </authorList>
    </citation>
    <scope>NUCLEOTIDE SEQUENCE [LARGE SCALE GENOMIC DNA]</scope>
    <source>
        <strain evidence="8">ST1C</strain>
    </source>
</reference>
<dbReference type="GO" id="GO:0051539">
    <property type="term" value="F:4 iron, 4 sulfur cluster binding"/>
    <property type="evidence" value="ECO:0007669"/>
    <property type="project" value="UniProtKB-KW"/>
</dbReference>